<keyword evidence="6 7" id="KW-0472">Membrane</keyword>
<dbReference type="InterPro" id="IPR001248">
    <property type="entry name" value="Pur-cyt_permease"/>
</dbReference>
<dbReference type="KEGG" id="abae:CL176_08710"/>
<feature type="transmembrane region" description="Helical" evidence="8">
    <location>
        <begin position="91"/>
        <end position="120"/>
    </location>
</feature>
<name>A0A347WLW6_9LACT</name>
<dbReference type="PIRSF" id="PIRSF002744">
    <property type="entry name" value="Pur-cyt_permease"/>
    <property type="match status" value="1"/>
</dbReference>
<evidence type="ECO:0000256" key="3">
    <source>
        <dbReference type="ARBA" id="ARBA00022448"/>
    </source>
</evidence>
<feature type="transmembrane region" description="Helical" evidence="8">
    <location>
        <begin position="274"/>
        <end position="299"/>
    </location>
</feature>
<comment type="subcellular location">
    <subcellularLocation>
        <location evidence="1">Membrane</location>
        <topology evidence="1">Multi-pass membrane protein</topology>
    </subcellularLocation>
</comment>
<feature type="transmembrane region" description="Helical" evidence="8">
    <location>
        <begin position="232"/>
        <end position="254"/>
    </location>
</feature>
<accession>A0A347WLW6</accession>
<evidence type="ECO:0000256" key="5">
    <source>
        <dbReference type="ARBA" id="ARBA00022989"/>
    </source>
</evidence>
<feature type="transmembrane region" description="Helical" evidence="8">
    <location>
        <begin position="197"/>
        <end position="220"/>
    </location>
</feature>
<protein>
    <submittedName>
        <fullName evidence="9">Allantoin permease</fullName>
    </submittedName>
</protein>
<evidence type="ECO:0000256" key="1">
    <source>
        <dbReference type="ARBA" id="ARBA00004141"/>
    </source>
</evidence>
<feature type="transmembrane region" description="Helical" evidence="8">
    <location>
        <begin position="157"/>
        <end position="177"/>
    </location>
</feature>
<dbReference type="PANTHER" id="PTHR31806:SF1">
    <property type="entry name" value="PURINE-CYTOSINE PERMEASE FCY2-RELATED"/>
    <property type="match status" value="1"/>
</dbReference>
<comment type="similarity">
    <text evidence="2 7">Belongs to the purine-cytosine permease (2.A.39) family.</text>
</comment>
<dbReference type="GO" id="GO:0005886">
    <property type="term" value="C:plasma membrane"/>
    <property type="evidence" value="ECO:0007669"/>
    <property type="project" value="TreeGrafter"/>
</dbReference>
<keyword evidence="10" id="KW-1185">Reference proteome</keyword>
<gene>
    <name evidence="9" type="ORF">CL176_08710</name>
</gene>
<keyword evidence="5 8" id="KW-1133">Transmembrane helix</keyword>
<sequence length="452" mass="48734">MNNEIQVPDNQRRSTPRDLFFIWFANNIGILGIVMGTMIVGYELNFYQSLMVAALGAGSFALVGWIGVIGQKTGITTFVLSRAPFGIKGNIIPNFVAWLNLIGWLAVNIVTGTLILNVFFQNLLGIEGTFVTLFSLAIFVALVLLSGRIDANRLAKVQTILTYVFGALTLLVLWVLLRDANWGELLARPAGGWASGFWPAVSIIAAGTGINWAIAGADYGAYQKQTAAHSSVFWSTTIGAFIPLFVILTAGIILGNMHPAFITAANPMLDIHAALPSGLGLVYLLTAVGGLIPQCIVSLQSANMNLASLNIHMSQKTSMLLHGLLMVTIALYVLFFSASFLSIFETFLGLLGILLAAWAAVFLVDYLINRRQKGYNLELLKVKGPNQANWPAISSWLVGVGTGFLFTNNQFFTGPFATGLFADNSLGVLLAMIVSATLMWLTSTVRRGHHAS</sequence>
<dbReference type="EMBL" id="CP023434">
    <property type="protein sequence ID" value="AXY26073.1"/>
    <property type="molecule type" value="Genomic_DNA"/>
</dbReference>
<feature type="transmembrane region" description="Helical" evidence="8">
    <location>
        <begin position="126"/>
        <end position="145"/>
    </location>
</feature>
<feature type="transmembrane region" description="Helical" evidence="8">
    <location>
        <begin position="388"/>
        <end position="406"/>
    </location>
</feature>
<keyword evidence="3 7" id="KW-0813">Transport</keyword>
<keyword evidence="4 8" id="KW-0812">Transmembrane</keyword>
<evidence type="ECO:0000256" key="7">
    <source>
        <dbReference type="PIRNR" id="PIRNR002744"/>
    </source>
</evidence>
<feature type="transmembrane region" description="Helical" evidence="8">
    <location>
        <begin position="20"/>
        <end position="40"/>
    </location>
</feature>
<evidence type="ECO:0000313" key="10">
    <source>
        <dbReference type="Proteomes" id="UP000263232"/>
    </source>
</evidence>
<dbReference type="Pfam" id="PF02133">
    <property type="entry name" value="Transp_cyt_pur"/>
    <property type="match status" value="1"/>
</dbReference>
<dbReference type="AlphaFoldDB" id="A0A347WLW6"/>
<evidence type="ECO:0000256" key="8">
    <source>
        <dbReference type="SAM" id="Phobius"/>
    </source>
</evidence>
<evidence type="ECO:0000256" key="2">
    <source>
        <dbReference type="ARBA" id="ARBA00008974"/>
    </source>
</evidence>
<organism evidence="9 10">
    <name type="scientific">Suicoccus acidiformans</name>
    <dbReference type="NCBI Taxonomy" id="2036206"/>
    <lineage>
        <taxon>Bacteria</taxon>
        <taxon>Bacillati</taxon>
        <taxon>Bacillota</taxon>
        <taxon>Bacilli</taxon>
        <taxon>Lactobacillales</taxon>
        <taxon>Aerococcaceae</taxon>
        <taxon>Suicoccus</taxon>
    </lineage>
</organism>
<evidence type="ECO:0000256" key="6">
    <source>
        <dbReference type="ARBA" id="ARBA00023136"/>
    </source>
</evidence>
<dbReference type="Gene3D" id="1.10.4160.10">
    <property type="entry name" value="Hydantoin permease"/>
    <property type="match status" value="1"/>
</dbReference>
<dbReference type="InterPro" id="IPR026030">
    <property type="entry name" value="Pur-cyt_permease_Fcy2/21/22"/>
</dbReference>
<dbReference type="PANTHER" id="PTHR31806">
    <property type="entry name" value="PURINE-CYTOSINE PERMEASE FCY2-RELATED"/>
    <property type="match status" value="1"/>
</dbReference>
<feature type="transmembrane region" description="Helical" evidence="8">
    <location>
        <begin position="347"/>
        <end position="368"/>
    </location>
</feature>
<evidence type="ECO:0000256" key="4">
    <source>
        <dbReference type="ARBA" id="ARBA00022692"/>
    </source>
</evidence>
<feature type="transmembrane region" description="Helical" evidence="8">
    <location>
        <begin position="426"/>
        <end position="445"/>
    </location>
</feature>
<dbReference type="Proteomes" id="UP000263232">
    <property type="component" value="Chromosome"/>
</dbReference>
<evidence type="ECO:0000313" key="9">
    <source>
        <dbReference type="EMBL" id="AXY26073.1"/>
    </source>
</evidence>
<reference evidence="9 10" key="1">
    <citation type="submission" date="2017-09" db="EMBL/GenBank/DDBJ databases">
        <title>Complete genome sequence of Oxytococcus suis strain ZY16052.</title>
        <authorList>
            <person name="Li F."/>
        </authorList>
    </citation>
    <scope>NUCLEOTIDE SEQUENCE [LARGE SCALE GENOMIC DNA]</scope>
    <source>
        <strain evidence="9 10">ZY16052</strain>
    </source>
</reference>
<proteinExistence type="inferred from homology"/>
<feature type="transmembrane region" description="Helical" evidence="8">
    <location>
        <begin position="46"/>
        <end position="70"/>
    </location>
</feature>
<dbReference type="RefSeq" id="WP_118990970.1">
    <property type="nucleotide sequence ID" value="NZ_CP023434.1"/>
</dbReference>
<feature type="transmembrane region" description="Helical" evidence="8">
    <location>
        <begin position="320"/>
        <end position="341"/>
    </location>
</feature>
<dbReference type="OrthoDB" id="9809167at2"/>
<dbReference type="GO" id="GO:0022857">
    <property type="term" value="F:transmembrane transporter activity"/>
    <property type="evidence" value="ECO:0007669"/>
    <property type="project" value="InterPro"/>
</dbReference>